<evidence type="ECO:0000313" key="8">
    <source>
        <dbReference type="Proteomes" id="UP000650833"/>
    </source>
</evidence>
<evidence type="ECO:0000256" key="4">
    <source>
        <dbReference type="ARBA" id="ARBA00044511"/>
    </source>
</evidence>
<dbReference type="SUPFAM" id="SSF81901">
    <property type="entry name" value="HCP-like"/>
    <property type="match status" value="1"/>
</dbReference>
<comment type="caution">
    <text evidence="7">The sequence shown here is derived from an EMBL/GenBank/DDBJ whole genome shotgun (WGS) entry which is preliminary data.</text>
</comment>
<evidence type="ECO:0000256" key="2">
    <source>
        <dbReference type="ARBA" id="ARBA00022737"/>
    </source>
</evidence>
<evidence type="ECO:0000313" key="7">
    <source>
        <dbReference type="EMBL" id="KAG2215239.1"/>
    </source>
</evidence>
<dbReference type="Proteomes" id="UP000650833">
    <property type="component" value="Unassembled WGS sequence"/>
</dbReference>
<feature type="repeat" description="PPR" evidence="5">
    <location>
        <begin position="150"/>
        <end position="184"/>
    </location>
</feature>
<keyword evidence="2" id="KW-0677">Repeat</keyword>
<gene>
    <name evidence="7" type="ORF">INT46_006642</name>
</gene>
<evidence type="ECO:0000256" key="1">
    <source>
        <dbReference type="ARBA" id="ARBA00006192"/>
    </source>
</evidence>
<dbReference type="NCBIfam" id="TIGR00756">
    <property type="entry name" value="PPR"/>
    <property type="match status" value="5"/>
</dbReference>
<dbReference type="Pfam" id="PF13812">
    <property type="entry name" value="PPR_3"/>
    <property type="match status" value="1"/>
</dbReference>
<evidence type="ECO:0000256" key="3">
    <source>
        <dbReference type="ARBA" id="ARBA00044493"/>
    </source>
</evidence>
<feature type="repeat" description="PPR" evidence="5">
    <location>
        <begin position="220"/>
        <end position="254"/>
    </location>
</feature>
<evidence type="ECO:0000256" key="5">
    <source>
        <dbReference type="PROSITE-ProRule" id="PRU00708"/>
    </source>
</evidence>
<dbReference type="Pfam" id="PF13041">
    <property type="entry name" value="PPR_2"/>
    <property type="match status" value="1"/>
</dbReference>
<proteinExistence type="inferred from homology"/>
<sequence length="495" mass="57243">MSTRHFLLSRSVIFDVLRAIVSRPISTQTKHPLLALKNPTLYTKRDISRFYSTQTSTLVDTLDLNTNLKNNDANVQKKKLSKKEKYHYLTTKDAQGSKRSVKGFTLKNKKNHNLSVQDYNRFIFHAILENRLNKAINLLREMENKHLAPNIQTYTSIINEFSKQSDMDRASKWLKRMQRNGITADAHIYTTLIDGYMRQTDLDQAESIFRLMMSKNVKPTIVTYNILMHHSARQLNMESALKFWGNLLEAGLKSDVYTFAIILHGLGQEGRVDEAWRVFKTMQEEGVEVNEIVATTLMGMHVKQHDNEYAIQLFNKFFYPSTSQLKASHHTRNVLLNAIVGQANNETISKYYDLYKSNVADKSRKDALFVGANVYTYTTFMRAFLRRNNLPMVSQVYADMIAQHIQPSLVTYATLMLAHAYVPDPESCQRILTELRNNRLELNAVIYTITMRAWAKAGRWEKVKSVYDDMKNHGIKPTKLTMEVLRYGRSRSGEI</sequence>
<dbReference type="Pfam" id="PF17177">
    <property type="entry name" value="PPR_long"/>
    <property type="match status" value="1"/>
</dbReference>
<feature type="repeat" description="PPR" evidence="5">
    <location>
        <begin position="373"/>
        <end position="407"/>
    </location>
</feature>
<reference evidence="7" key="1">
    <citation type="submission" date="2020-12" db="EMBL/GenBank/DDBJ databases">
        <title>Metabolic potential, ecology and presence of endohyphal bacteria is reflected in genomic diversity of Mucoromycotina.</title>
        <authorList>
            <person name="Muszewska A."/>
            <person name="Okrasinska A."/>
            <person name="Steczkiewicz K."/>
            <person name="Drgas O."/>
            <person name="Orlowska M."/>
            <person name="Perlinska-Lenart U."/>
            <person name="Aleksandrzak-Piekarczyk T."/>
            <person name="Szatraj K."/>
            <person name="Zielenkiewicz U."/>
            <person name="Pilsyk S."/>
            <person name="Malc E."/>
            <person name="Mieczkowski P."/>
            <person name="Kruszewska J.S."/>
            <person name="Biernat P."/>
            <person name="Pawlowska J."/>
        </authorList>
    </citation>
    <scope>NUCLEOTIDE SEQUENCE</scope>
    <source>
        <strain evidence="7">CBS 226.32</strain>
    </source>
</reference>
<dbReference type="AlphaFoldDB" id="A0A8H7RQI1"/>
<comment type="subunit">
    <text evidence="4">Binds to mitochondrial small subunit 15S rRNA.</text>
</comment>
<keyword evidence="8" id="KW-1185">Reference proteome</keyword>
<comment type="function">
    <text evidence="3">Regulates mitochondrial small subunit maturation by controlling 15S rRNA 5'-end processing. Localizes to the 5' precursor of the 15S rRNA in a position that is subsequently occupied by mS47 in the mature yeast mtSSU. Uses structure and sequence-specific RNA recognition, binding to a single-stranded region of the precursor and specifically recognizing bases -6 to -1. The exchange of Ccm1 for mS47 is coupled to the irreversible removal of precursor rRNA that is accompanied by conformational changes of the mitoribosomal proteins uS5m and mS26. These conformational changes signal completion of 5'-end rRNA processing through protection of the mature 5'-end of the 15S rRNA and stabilization of mS47. The removal of the 5' precursor together with the dissociation of Ccm1 may be catalyzed by the 5'-3' exoribonuclease Pet127. Involved in the specific removal of group I introns in mitochondrial encoded transcripts.</text>
</comment>
<dbReference type="PANTHER" id="PTHR47447:SF17">
    <property type="entry name" value="OS12G0638900 PROTEIN"/>
    <property type="match status" value="1"/>
</dbReference>
<dbReference type="PROSITE" id="PS51375">
    <property type="entry name" value="PPR"/>
    <property type="match status" value="6"/>
</dbReference>
<dbReference type="OrthoDB" id="185373at2759"/>
<feature type="repeat" description="PPR" evidence="5">
    <location>
        <begin position="255"/>
        <end position="289"/>
    </location>
</feature>
<feature type="repeat" description="PPR" evidence="5">
    <location>
        <begin position="185"/>
        <end position="219"/>
    </location>
</feature>
<dbReference type="InterPro" id="IPR011990">
    <property type="entry name" value="TPR-like_helical_dom_sf"/>
</dbReference>
<dbReference type="InterPro" id="IPR002885">
    <property type="entry name" value="PPR_rpt"/>
</dbReference>
<dbReference type="EMBL" id="JAEPRC010000011">
    <property type="protein sequence ID" value="KAG2215239.1"/>
    <property type="molecule type" value="Genomic_DNA"/>
</dbReference>
<dbReference type="Pfam" id="PF12854">
    <property type="entry name" value="PPR_1"/>
    <property type="match status" value="1"/>
</dbReference>
<dbReference type="Gene3D" id="1.25.40.10">
    <property type="entry name" value="Tetratricopeptide repeat domain"/>
    <property type="match status" value="3"/>
</dbReference>
<accession>A0A8H7RQI1</accession>
<dbReference type="PANTHER" id="PTHR47447">
    <property type="entry name" value="OS03G0856100 PROTEIN"/>
    <property type="match status" value="1"/>
</dbReference>
<organism evidence="7 8">
    <name type="scientific">Mucor plumbeus</name>
    <dbReference type="NCBI Taxonomy" id="97098"/>
    <lineage>
        <taxon>Eukaryota</taxon>
        <taxon>Fungi</taxon>
        <taxon>Fungi incertae sedis</taxon>
        <taxon>Mucoromycota</taxon>
        <taxon>Mucoromycotina</taxon>
        <taxon>Mucoromycetes</taxon>
        <taxon>Mucorales</taxon>
        <taxon>Mucorineae</taxon>
        <taxon>Mucoraceae</taxon>
        <taxon>Mucor</taxon>
    </lineage>
</organism>
<comment type="similarity">
    <text evidence="1">Belongs to the CCM1 family.</text>
</comment>
<feature type="domain" description="PROP1-like PPR" evidence="6">
    <location>
        <begin position="303"/>
        <end position="486"/>
    </location>
</feature>
<protein>
    <recommendedName>
        <fullName evidence="6">PROP1-like PPR domain-containing protein</fullName>
    </recommendedName>
</protein>
<evidence type="ECO:0000259" key="6">
    <source>
        <dbReference type="Pfam" id="PF17177"/>
    </source>
</evidence>
<feature type="repeat" description="PPR" evidence="5">
    <location>
        <begin position="443"/>
        <end position="477"/>
    </location>
</feature>
<name>A0A8H7RQI1_9FUNG</name>
<dbReference type="InterPro" id="IPR033443">
    <property type="entry name" value="PROP1-like_PPR_dom"/>
</dbReference>